<keyword evidence="3" id="KW-0732">Signal</keyword>
<dbReference type="InterPro" id="IPR019931">
    <property type="entry name" value="LPXTG_anchor"/>
</dbReference>
<keyword evidence="1" id="KW-0134">Cell wall</keyword>
<feature type="domain" description="Gram-positive cocci surface proteins LPxTG" evidence="6">
    <location>
        <begin position="365"/>
        <end position="399"/>
    </location>
</feature>
<evidence type="ECO:0000313" key="7">
    <source>
        <dbReference type="EMBL" id="GLC83678.1"/>
    </source>
</evidence>
<feature type="transmembrane region" description="Helical" evidence="5">
    <location>
        <begin position="20"/>
        <end position="45"/>
    </location>
</feature>
<organism evidence="7 8">
    <name type="scientific">Microbacterium arabinogalactanolyticum</name>
    <dbReference type="NCBI Taxonomy" id="69365"/>
    <lineage>
        <taxon>Bacteria</taxon>
        <taxon>Bacillati</taxon>
        <taxon>Actinomycetota</taxon>
        <taxon>Actinomycetes</taxon>
        <taxon>Micrococcales</taxon>
        <taxon>Microbacteriaceae</taxon>
        <taxon>Microbacterium</taxon>
    </lineage>
</organism>
<comment type="caution">
    <text evidence="7">The sequence shown here is derived from an EMBL/GenBank/DDBJ whole genome shotgun (WGS) entry which is preliminary data.</text>
</comment>
<feature type="transmembrane region" description="Helical" evidence="5">
    <location>
        <begin position="374"/>
        <end position="392"/>
    </location>
</feature>
<name>A0ABQ5NDE1_9MICO</name>
<keyword evidence="5" id="KW-1133">Transmembrane helix</keyword>
<keyword evidence="2" id="KW-0964">Secreted</keyword>
<evidence type="ECO:0000256" key="1">
    <source>
        <dbReference type="ARBA" id="ARBA00022512"/>
    </source>
</evidence>
<keyword evidence="5" id="KW-0472">Membrane</keyword>
<proteinExistence type="predicted"/>
<evidence type="ECO:0000256" key="4">
    <source>
        <dbReference type="ARBA" id="ARBA00023088"/>
    </source>
</evidence>
<keyword evidence="8" id="KW-1185">Reference proteome</keyword>
<sequence length="399" mass="41115">MNAAVRIAGRVGRALRETLLTLAAVGGVACVVLTILAFTGGYSLIMFKTGSMSPTIPAGSVALVQRVPASDLAVGDVTTVDRAGELPITHRITGVSPGPTSTQRVITMKGDANQSADPAPYTISEARIVRGSLPGLAYVIVWFGSPWVLGTITVGAALLVTWAFWPRVRRPAPADAEDDPLGAEDDALRSPEFASRRERRLGQHVASCVAIGMLVALPSLTSAPPAGAAELISITSNGGGTHVLDAVRPYDWDLDIDAASAPADGELTVTLRGEGHGVQLSTIVQSCTTRWERSGCPGTATTLSAAAQLTLDSPEKPLLRQATPSVVHLRISVTGGGDPSGAATLILRAAAEQTSVEQTVGTTVLPATGGPSPALFAAPAAVLVGLGVALIARQRRRER</sequence>
<dbReference type="PROSITE" id="PS50847">
    <property type="entry name" value="GRAM_POS_ANCHORING"/>
    <property type="match status" value="1"/>
</dbReference>
<gene>
    <name evidence="7" type="ORF">MIAR_02660</name>
</gene>
<evidence type="ECO:0000256" key="2">
    <source>
        <dbReference type="ARBA" id="ARBA00022525"/>
    </source>
</evidence>
<dbReference type="CDD" id="cd06530">
    <property type="entry name" value="S26_SPase_I"/>
    <property type="match status" value="1"/>
</dbReference>
<keyword evidence="5" id="KW-0812">Transmembrane</keyword>
<dbReference type="Proteomes" id="UP001165068">
    <property type="component" value="Unassembled WGS sequence"/>
</dbReference>
<evidence type="ECO:0000313" key="8">
    <source>
        <dbReference type="Proteomes" id="UP001165068"/>
    </source>
</evidence>
<dbReference type="EMBL" id="BRZC01000002">
    <property type="protein sequence ID" value="GLC83678.1"/>
    <property type="molecule type" value="Genomic_DNA"/>
</dbReference>
<protein>
    <recommendedName>
        <fullName evidence="6">Gram-positive cocci surface proteins LPxTG domain-containing protein</fullName>
    </recommendedName>
</protein>
<evidence type="ECO:0000259" key="6">
    <source>
        <dbReference type="PROSITE" id="PS50847"/>
    </source>
</evidence>
<accession>A0ABQ5NDE1</accession>
<evidence type="ECO:0000256" key="3">
    <source>
        <dbReference type="ARBA" id="ARBA00022729"/>
    </source>
</evidence>
<dbReference type="InterPro" id="IPR019533">
    <property type="entry name" value="Peptidase_S26"/>
</dbReference>
<keyword evidence="4" id="KW-0572">Peptidoglycan-anchor</keyword>
<reference evidence="7" key="1">
    <citation type="submission" date="2022-08" db="EMBL/GenBank/DDBJ databases">
        <title>Draft genome sequence of Microbacterium arabinogalactanolyticum JCM 9171.</title>
        <authorList>
            <person name="Fujita K."/>
            <person name="Ishiwata A."/>
            <person name="Fushinobu S."/>
        </authorList>
    </citation>
    <scope>NUCLEOTIDE SEQUENCE</scope>
    <source>
        <strain evidence="7">JCM 9171</strain>
    </source>
</reference>
<evidence type="ECO:0000256" key="5">
    <source>
        <dbReference type="SAM" id="Phobius"/>
    </source>
</evidence>
<feature type="transmembrane region" description="Helical" evidence="5">
    <location>
        <begin position="136"/>
        <end position="165"/>
    </location>
</feature>
<dbReference type="PROSITE" id="PS51257">
    <property type="entry name" value="PROKAR_LIPOPROTEIN"/>
    <property type="match status" value="1"/>
</dbReference>
<dbReference type="RefSeq" id="WP_285630216.1">
    <property type="nucleotide sequence ID" value="NZ_BAAAUK010000001.1"/>
</dbReference>